<keyword evidence="5" id="KW-0804">Transcription</keyword>
<reference evidence="9" key="1">
    <citation type="submission" date="2014-07" db="EMBL/GenBank/DDBJ databases">
        <title>Identification of a novel salt tolerance gene in wild soybean by whole-genome sequencing.</title>
        <authorList>
            <person name="Lam H.-M."/>
            <person name="Qi X."/>
            <person name="Li M.-W."/>
            <person name="Liu X."/>
            <person name="Xie M."/>
            <person name="Ni M."/>
            <person name="Xu X."/>
        </authorList>
    </citation>
    <scope>NUCLEOTIDE SEQUENCE [LARGE SCALE GENOMIC DNA]</scope>
    <source>
        <tissue evidence="9">Root</tissue>
    </source>
</reference>
<keyword evidence="11" id="KW-1185">Reference proteome</keyword>
<evidence type="ECO:0000256" key="4">
    <source>
        <dbReference type="ARBA" id="ARBA00023125"/>
    </source>
</evidence>
<dbReference type="GO" id="GO:0046148">
    <property type="term" value="P:pigment biosynthetic process"/>
    <property type="evidence" value="ECO:0007669"/>
    <property type="project" value="UniProtKB-ARBA"/>
</dbReference>
<dbReference type="GO" id="GO:0005634">
    <property type="term" value="C:nucleus"/>
    <property type="evidence" value="ECO:0007669"/>
    <property type="project" value="UniProtKB-SubCell"/>
</dbReference>
<evidence type="ECO:0000259" key="8">
    <source>
        <dbReference type="PROSITE" id="PS51294"/>
    </source>
</evidence>
<comment type="subcellular location">
    <subcellularLocation>
        <location evidence="1">Nucleus</location>
    </subcellularLocation>
</comment>
<dbReference type="GO" id="GO:0043565">
    <property type="term" value="F:sequence-specific DNA binding"/>
    <property type="evidence" value="ECO:0007669"/>
    <property type="project" value="UniProtKB-ARBA"/>
</dbReference>
<evidence type="ECO:0000259" key="7">
    <source>
        <dbReference type="PROSITE" id="PS50090"/>
    </source>
</evidence>
<dbReference type="Gramene" id="XM_028328005.1">
    <property type="protein sequence ID" value="XP_028183806.1"/>
    <property type="gene ID" value="LOC114370610"/>
</dbReference>
<name>A0A0B2RFI0_GLYSO</name>
<dbReference type="Pfam" id="PF00249">
    <property type="entry name" value="Myb_DNA-binding"/>
    <property type="match status" value="2"/>
</dbReference>
<proteinExistence type="predicted"/>
<dbReference type="InterPro" id="IPR015495">
    <property type="entry name" value="Myb_TF_plants"/>
</dbReference>
<evidence type="ECO:0000256" key="1">
    <source>
        <dbReference type="ARBA" id="ARBA00004123"/>
    </source>
</evidence>
<dbReference type="GO" id="GO:0045893">
    <property type="term" value="P:positive regulation of DNA-templated transcription"/>
    <property type="evidence" value="ECO:0007669"/>
    <property type="project" value="UniProtKB-ARBA"/>
</dbReference>
<dbReference type="PROSITE" id="PS50090">
    <property type="entry name" value="MYB_LIKE"/>
    <property type="match status" value="2"/>
</dbReference>
<reference evidence="10 11" key="2">
    <citation type="submission" date="2018-09" db="EMBL/GenBank/DDBJ databases">
        <title>A high-quality reference genome of wild soybean provides a powerful tool to mine soybean genomes.</title>
        <authorList>
            <person name="Xie M."/>
            <person name="Chung C.Y.L."/>
            <person name="Li M.-W."/>
            <person name="Wong F.-L."/>
            <person name="Chan T.-F."/>
            <person name="Lam H.-M."/>
        </authorList>
    </citation>
    <scope>NUCLEOTIDE SEQUENCE [LARGE SCALE GENOMIC DNA]</scope>
    <source>
        <strain evidence="11">cv. W05</strain>
        <tissue evidence="10">Hypocotyl of etiolated seedlings</tissue>
    </source>
</reference>
<keyword evidence="4" id="KW-0238">DNA-binding</keyword>
<evidence type="ECO:0000256" key="5">
    <source>
        <dbReference type="ARBA" id="ARBA00023163"/>
    </source>
</evidence>
<dbReference type="InterPro" id="IPR017930">
    <property type="entry name" value="Myb_dom"/>
</dbReference>
<feature type="domain" description="HTH myb-type" evidence="8">
    <location>
        <begin position="9"/>
        <end position="61"/>
    </location>
</feature>
<dbReference type="InterPro" id="IPR009057">
    <property type="entry name" value="Homeodomain-like_sf"/>
</dbReference>
<dbReference type="EMBL" id="KN651524">
    <property type="protein sequence ID" value="KHN30653.1"/>
    <property type="molecule type" value="Genomic_DNA"/>
</dbReference>
<dbReference type="PROSITE" id="PS51294">
    <property type="entry name" value="HTH_MYB"/>
    <property type="match status" value="2"/>
</dbReference>
<dbReference type="Proteomes" id="UP000289340">
    <property type="component" value="Chromosome 10"/>
</dbReference>
<evidence type="ECO:0000256" key="3">
    <source>
        <dbReference type="ARBA" id="ARBA00023015"/>
    </source>
</evidence>
<dbReference type="FunFam" id="1.10.10.60:FF:000121">
    <property type="entry name" value="Myb transcription factor"/>
    <property type="match status" value="1"/>
</dbReference>
<evidence type="ECO:0000256" key="6">
    <source>
        <dbReference type="ARBA" id="ARBA00023242"/>
    </source>
</evidence>
<dbReference type="PANTHER" id="PTHR47999">
    <property type="entry name" value="TRANSCRIPTION FACTOR MYB8-RELATED-RELATED"/>
    <property type="match status" value="1"/>
</dbReference>
<evidence type="ECO:0000256" key="2">
    <source>
        <dbReference type="ARBA" id="ARBA00022737"/>
    </source>
</evidence>
<organism evidence="9">
    <name type="scientific">Glycine soja</name>
    <name type="common">Wild soybean</name>
    <dbReference type="NCBI Taxonomy" id="3848"/>
    <lineage>
        <taxon>Eukaryota</taxon>
        <taxon>Viridiplantae</taxon>
        <taxon>Streptophyta</taxon>
        <taxon>Embryophyta</taxon>
        <taxon>Tracheophyta</taxon>
        <taxon>Spermatophyta</taxon>
        <taxon>Magnoliopsida</taxon>
        <taxon>eudicotyledons</taxon>
        <taxon>Gunneridae</taxon>
        <taxon>Pentapetalae</taxon>
        <taxon>rosids</taxon>
        <taxon>fabids</taxon>
        <taxon>Fabales</taxon>
        <taxon>Fabaceae</taxon>
        <taxon>Papilionoideae</taxon>
        <taxon>50 kb inversion clade</taxon>
        <taxon>NPAAA clade</taxon>
        <taxon>indigoferoid/millettioid clade</taxon>
        <taxon>Phaseoleae</taxon>
        <taxon>Glycine</taxon>
        <taxon>Glycine subgen. Soja</taxon>
    </lineage>
</organism>
<dbReference type="Proteomes" id="UP000053555">
    <property type="component" value="Unassembled WGS sequence"/>
</dbReference>
<dbReference type="Gene3D" id="1.10.10.60">
    <property type="entry name" value="Homeodomain-like"/>
    <property type="match status" value="2"/>
</dbReference>
<dbReference type="GO" id="GO:0006950">
    <property type="term" value="P:response to stress"/>
    <property type="evidence" value="ECO:0007669"/>
    <property type="project" value="UniProtKB-ARBA"/>
</dbReference>
<dbReference type="FunFam" id="1.10.10.60:FF:000231">
    <property type="entry name" value="Myb transcription factor"/>
    <property type="match status" value="1"/>
</dbReference>
<dbReference type="InterPro" id="IPR001005">
    <property type="entry name" value="SANT/Myb"/>
</dbReference>
<dbReference type="PANTHER" id="PTHR47999:SF91">
    <property type="entry name" value="TRANSCRIPTION FACTOR MYB111"/>
    <property type="match status" value="1"/>
</dbReference>
<keyword evidence="2" id="KW-0677">Repeat</keyword>
<accession>A0A0B2RFI0</accession>
<sequence>MGRAPCCEKVGLKKGRWTAEEDETLAKYIQTNGEGSWRSLPKNAGLLRCGKSCRLRWINYLRADLKRGNISAEEENTIVKLHASFGNRWSLIASHLPGRTDNEIKNYWNSHLSRKIYSFPGASAGIMDTPKVASIPPKLKGGRTSRWAMNKNKTYTQNVNDAINQRPKQTFTQPNSDFTVLDADVADVNEPRIEELEAEVNKCDRSVDESNDEDILGLCQMEGISDILESWLPETTCVVWDLSEEIDNNDMVVRVSDACRDKMASSGEGYSCSSSMALDQHWDWESVIEFNNVVESEACNNWEQQEKPLTWPWEDDAWESQSKNLGETDTQMQNDMVDWFLS</sequence>
<keyword evidence="3" id="KW-0805">Transcription regulation</keyword>
<dbReference type="AlphaFoldDB" id="A0A0B2RFI0"/>
<dbReference type="SMART" id="SM00717">
    <property type="entry name" value="SANT"/>
    <property type="match status" value="2"/>
</dbReference>
<dbReference type="CDD" id="cd00167">
    <property type="entry name" value="SANT"/>
    <property type="match status" value="2"/>
</dbReference>
<feature type="domain" description="Myb-like" evidence="7">
    <location>
        <begin position="62"/>
        <end position="112"/>
    </location>
</feature>
<keyword evidence="6" id="KW-0539">Nucleus</keyword>
<dbReference type="EMBL" id="QZWG01000010">
    <property type="protein sequence ID" value="RZB85182.1"/>
    <property type="molecule type" value="Genomic_DNA"/>
</dbReference>
<gene>
    <name evidence="10" type="ORF">D0Y65_025698</name>
    <name evidence="9" type="ORF">glysoja_037685</name>
</gene>
<evidence type="ECO:0000313" key="9">
    <source>
        <dbReference type="EMBL" id="KHN30653.1"/>
    </source>
</evidence>
<evidence type="ECO:0000313" key="11">
    <source>
        <dbReference type="Proteomes" id="UP000289340"/>
    </source>
</evidence>
<dbReference type="SUPFAM" id="SSF46689">
    <property type="entry name" value="Homeodomain-like"/>
    <property type="match status" value="1"/>
</dbReference>
<evidence type="ECO:0000313" key="10">
    <source>
        <dbReference type="EMBL" id="RZB85182.1"/>
    </source>
</evidence>
<protein>
    <submittedName>
        <fullName evidence="10">Transcription factor MYB111</fullName>
    </submittedName>
    <submittedName>
        <fullName evidence="9">Transcription factor MYB12</fullName>
    </submittedName>
</protein>
<feature type="domain" description="HTH myb-type" evidence="8">
    <location>
        <begin position="62"/>
        <end position="116"/>
    </location>
</feature>
<feature type="domain" description="Myb-like" evidence="7">
    <location>
        <begin position="9"/>
        <end position="61"/>
    </location>
</feature>